<dbReference type="PANTHER" id="PTHR16266">
    <property type="entry name" value="WD REPEAT DOMAIN 9"/>
    <property type="match status" value="1"/>
</dbReference>
<feature type="compositionally biased region" description="Basic residues" evidence="3">
    <location>
        <begin position="172"/>
        <end position="189"/>
    </location>
</feature>
<feature type="region of interest" description="Disordered" evidence="3">
    <location>
        <begin position="84"/>
        <end position="356"/>
    </location>
</feature>
<feature type="region of interest" description="Disordered" evidence="3">
    <location>
        <begin position="12"/>
        <end position="42"/>
    </location>
</feature>
<evidence type="ECO:0000313" key="6">
    <source>
        <dbReference type="Proteomes" id="UP001054857"/>
    </source>
</evidence>
<feature type="compositionally biased region" description="Acidic residues" evidence="3">
    <location>
        <begin position="1440"/>
        <end position="1449"/>
    </location>
</feature>
<feature type="non-terminal residue" evidence="5">
    <location>
        <position position="1"/>
    </location>
</feature>
<feature type="compositionally biased region" description="Gly residues" evidence="3">
    <location>
        <begin position="1225"/>
        <end position="1234"/>
    </location>
</feature>
<feature type="region of interest" description="Disordered" evidence="3">
    <location>
        <begin position="1435"/>
        <end position="1468"/>
    </location>
</feature>
<reference evidence="5 6" key="1">
    <citation type="journal article" date="2021" name="Sci. Rep.">
        <title>Genome sequencing of the multicellular alga Astrephomene provides insights into convergent evolution of germ-soma differentiation.</title>
        <authorList>
            <person name="Yamashita S."/>
            <person name="Yamamoto K."/>
            <person name="Matsuzaki R."/>
            <person name="Suzuki S."/>
            <person name="Yamaguchi H."/>
            <person name="Hirooka S."/>
            <person name="Minakuchi Y."/>
            <person name="Miyagishima S."/>
            <person name="Kawachi M."/>
            <person name="Toyoda A."/>
            <person name="Nozaki H."/>
        </authorList>
    </citation>
    <scope>NUCLEOTIDE SEQUENCE [LARGE SCALE GENOMIC DNA]</scope>
    <source>
        <strain evidence="5 6">NIES-4017</strain>
    </source>
</reference>
<feature type="compositionally biased region" description="Acidic residues" evidence="3">
    <location>
        <begin position="290"/>
        <end position="305"/>
    </location>
</feature>
<protein>
    <recommendedName>
        <fullName evidence="4">Bromo domain-containing protein</fullName>
    </recommendedName>
</protein>
<feature type="compositionally biased region" description="Basic and acidic residues" evidence="3">
    <location>
        <begin position="317"/>
        <end position="349"/>
    </location>
</feature>
<keyword evidence="1 2" id="KW-0103">Bromodomain</keyword>
<feature type="region of interest" description="Disordered" evidence="3">
    <location>
        <begin position="1088"/>
        <end position="1270"/>
    </location>
</feature>
<dbReference type="InterPro" id="IPR052060">
    <property type="entry name" value="Bromo_WD_repeat"/>
</dbReference>
<proteinExistence type="predicted"/>
<organism evidence="5 6">
    <name type="scientific">Astrephomene gubernaculifera</name>
    <dbReference type="NCBI Taxonomy" id="47775"/>
    <lineage>
        <taxon>Eukaryota</taxon>
        <taxon>Viridiplantae</taxon>
        <taxon>Chlorophyta</taxon>
        <taxon>core chlorophytes</taxon>
        <taxon>Chlorophyceae</taxon>
        <taxon>CS clade</taxon>
        <taxon>Chlamydomonadales</taxon>
        <taxon>Astrephomenaceae</taxon>
        <taxon>Astrephomene</taxon>
    </lineage>
</organism>
<keyword evidence="6" id="KW-1185">Reference proteome</keyword>
<dbReference type="PROSITE" id="PS50014">
    <property type="entry name" value="BROMODOMAIN_2"/>
    <property type="match status" value="1"/>
</dbReference>
<dbReference type="GO" id="GO:0008360">
    <property type="term" value="P:regulation of cell shape"/>
    <property type="evidence" value="ECO:0007669"/>
    <property type="project" value="TreeGrafter"/>
</dbReference>
<feature type="compositionally biased region" description="Acidic residues" evidence="3">
    <location>
        <begin position="111"/>
        <end position="121"/>
    </location>
</feature>
<feature type="compositionally biased region" description="Gly residues" evidence="3">
    <location>
        <begin position="193"/>
        <end position="215"/>
    </location>
</feature>
<feature type="compositionally biased region" description="Basic residues" evidence="3">
    <location>
        <begin position="242"/>
        <end position="253"/>
    </location>
</feature>
<feature type="compositionally biased region" description="Acidic residues" evidence="3">
    <location>
        <begin position="1208"/>
        <end position="1224"/>
    </location>
</feature>
<comment type="caution">
    <text evidence="5">The sequence shown here is derived from an EMBL/GenBank/DDBJ whole genome shotgun (WGS) entry which is preliminary data.</text>
</comment>
<dbReference type="PANTHER" id="PTHR16266:SF17">
    <property type="entry name" value="BRWD3"/>
    <property type="match status" value="1"/>
</dbReference>
<dbReference type="GO" id="GO:0007010">
    <property type="term" value="P:cytoskeleton organization"/>
    <property type="evidence" value="ECO:0007669"/>
    <property type="project" value="TreeGrafter"/>
</dbReference>
<feature type="compositionally biased region" description="Basic residues" evidence="3">
    <location>
        <begin position="1162"/>
        <end position="1171"/>
    </location>
</feature>
<accession>A0AAD3DVR5</accession>
<feature type="compositionally biased region" description="Low complexity" evidence="3">
    <location>
        <begin position="1172"/>
        <end position="1181"/>
    </location>
</feature>
<dbReference type="Proteomes" id="UP001054857">
    <property type="component" value="Unassembled WGS sequence"/>
</dbReference>
<evidence type="ECO:0000256" key="3">
    <source>
        <dbReference type="SAM" id="MobiDB-lite"/>
    </source>
</evidence>
<evidence type="ECO:0000259" key="4">
    <source>
        <dbReference type="PROSITE" id="PS50014"/>
    </source>
</evidence>
<name>A0AAD3DVR5_9CHLO</name>
<evidence type="ECO:0000256" key="1">
    <source>
        <dbReference type="ARBA" id="ARBA00023117"/>
    </source>
</evidence>
<dbReference type="GO" id="GO:0005634">
    <property type="term" value="C:nucleus"/>
    <property type="evidence" value="ECO:0007669"/>
    <property type="project" value="TreeGrafter"/>
</dbReference>
<dbReference type="Pfam" id="PF25313">
    <property type="entry name" value="BRWD_AD"/>
    <property type="match status" value="1"/>
</dbReference>
<evidence type="ECO:0000313" key="5">
    <source>
        <dbReference type="EMBL" id="GFR48990.1"/>
    </source>
</evidence>
<feature type="compositionally biased region" description="Acidic residues" evidence="3">
    <location>
        <begin position="1145"/>
        <end position="1158"/>
    </location>
</feature>
<dbReference type="Gene3D" id="1.20.920.10">
    <property type="entry name" value="Bromodomain-like"/>
    <property type="match status" value="1"/>
</dbReference>
<dbReference type="InterPro" id="IPR001487">
    <property type="entry name" value="Bromodomain"/>
</dbReference>
<feature type="compositionally biased region" description="Basic and acidic residues" evidence="3">
    <location>
        <begin position="274"/>
        <end position="283"/>
    </location>
</feature>
<dbReference type="SUPFAM" id="SSF47370">
    <property type="entry name" value="Bromodomain"/>
    <property type="match status" value="1"/>
</dbReference>
<gene>
    <name evidence="5" type="ORF">Agub_g11009</name>
</gene>
<evidence type="ECO:0000256" key="2">
    <source>
        <dbReference type="PROSITE-ProRule" id="PRU00035"/>
    </source>
</evidence>
<dbReference type="GO" id="GO:0006357">
    <property type="term" value="P:regulation of transcription by RNA polymerase II"/>
    <property type="evidence" value="ECO:0007669"/>
    <property type="project" value="TreeGrafter"/>
</dbReference>
<feature type="region of interest" description="Disordered" evidence="3">
    <location>
        <begin position="1392"/>
        <end position="1422"/>
    </location>
</feature>
<dbReference type="InterPro" id="IPR036427">
    <property type="entry name" value="Bromodomain-like_sf"/>
</dbReference>
<sequence length="1632" mass="171254">NRAYARHMAALEALTRPDLPQPRGARRSNGRHGGSGVVGTGRPASVGAAGATNAAAVGAPVTVPRGVYLIVDDPTAAPLPLALYDADSDDSLGGRRRRYRDDPSSSSDDGGGGDDDDDDDVIYISDGGGGGGSVSSSSSSSSSDEDGAGGRDDEDEEELLLLDSDADGRGRVGGRRRPRSDRRRRRRLRRGGDGGGDAGGSGGGGEAAGGSGGGRPLRRSSRRERSQSEGVEGEQEQERIRRSARLCGRKRRYGAGDGGDDSYGSSDDDDVLAEEARHRKGDEEYSGSSDLEEEAQDDDEYDSDAEAAARQRLQRQRQRERERERRAALRAQRELRNEQRRQQRREAQLRRQQMQQQQRLAAAAAAGEVPGDAAAGAAAAAAAARAAVTAAHRGMQHAYGGGGGAAAAAAAVAQEVEQQEEQEDEEDLGQLRQVARKRSHEAGGSRPRPLQCYMWLQCTSYQPDFYCPQLGDELVYVRAAHEGLLESSCDTRTARPWLLLPGMRPFEPCMVTELGFEVLRDGTLRTAANLKLQLGPASGGSLAGVSFSVQLPPPAPDQPEFLVPLPRFLRAVGKGWRIGERCQVYWLSGNGGTTDTAVAAADAGGGSGSGSGGVGEGRWCGGVVVGDRLYPTLTAAQWQGVPPPVKQPYQCEELWERYTVQWDDGDETCSVSPWDMLPATSSWEDVVRYSRATAAAKADEIVASAAAADSAADVTAGPSASSSAVTATPTAAELGLELGGGWAEEQATAARRALERLLANERLFGLFFQCPPPTATFPCSDGDRRPVPYNVMVPLPLGLDVVQKRLQDSFYRSLAAVRHDVDTIVSNAERFNGADSLVAQRAREMRLHFTAALTGRSVDDMVLFGSDVVVHRRRRRHQLGGTAGQAVAAAVLVRRARVDLSRLWAHVALDVDPETVNPAAAEEVLYDMQDHGGRSAAAAVRAGAVRGGVDAAGGFTGPRRRGGLYSVHPSEEGGEGDYGAGMAAAATTAAEGLSGGLQRGPAVLEAPAGQWLGSPRGLPLSAGLYGGESGGEGAAAAAAAAAAAYLLGQEQDRRLQHRPSQQTRELRRLQQQQTHFHSLQGGEEVKVENLEEGEGRRPRRNRSGGRRRGVAALYGSDDDDDDGGHDVAAALGDDSSDDFGKLGLGDDDDDESYTDSEDERGRRRGQRRRPNSQRSLQSPAAQRRRQRQQQQPVRRSSRARQRTRFGSDWEDDEEAQEGDSESDDGGNGGGGGGGSRRRSARCLQRSAAATGATGATETVEAARHGSERLPPTFMPPPPALLSMPPFAAGQGTAATQHPMQMLASFPSASALPAAPHAGVPVSGGGADAGGAGVGGNTGRIRIRLRNQKDPPGPPPLQARPSAVMHSASAVYAPADAVQGLYHQLPYGQQAELPASRTQTRAAAAAAAAAPSPPGGGRSRRAAAVAAEKVFAAAAAAAAGSDDDDQDEDTPPPAAAPSRRLPLTHGVGGGHAYDNIPDVASAGPFALQQHAFNWSDPLQQAVLPSAAAATSATAAYHAEAPALALAPAPPLTQGWHSHAAFPAPYPPPHGHEGPPFTAAGDMLASITAAAHGDSSFVAAADAMQVSYDTVPPFQQLAPPLLLPPHDPAAAAMLPYNQWPAQMPYAQWGYPGPQ</sequence>
<feature type="compositionally biased region" description="Low complexity" evidence="3">
    <location>
        <begin position="1393"/>
        <end position="1409"/>
    </location>
</feature>
<feature type="compositionally biased region" description="Basic residues" evidence="3">
    <location>
        <begin position="1097"/>
        <end position="1109"/>
    </location>
</feature>
<dbReference type="EMBL" id="BMAR01000027">
    <property type="protein sequence ID" value="GFR48990.1"/>
    <property type="molecule type" value="Genomic_DNA"/>
</dbReference>
<dbReference type="Pfam" id="PF00439">
    <property type="entry name" value="Bromodomain"/>
    <property type="match status" value="1"/>
</dbReference>
<feature type="domain" description="Bromo" evidence="4">
    <location>
        <begin position="789"/>
        <end position="839"/>
    </location>
</feature>
<dbReference type="InterPro" id="IPR057451">
    <property type="entry name" value="BRWD/PHIP_AD"/>
</dbReference>
<feature type="compositionally biased region" description="Low complexity" evidence="3">
    <location>
        <begin position="1247"/>
        <end position="1259"/>
    </location>
</feature>
<feature type="compositionally biased region" description="Acidic residues" evidence="3">
    <location>
        <begin position="143"/>
        <end position="160"/>
    </location>
</feature>